<evidence type="ECO:0000313" key="6">
    <source>
        <dbReference type="EMBL" id="MBS4222918.1"/>
    </source>
</evidence>
<dbReference type="GO" id="GO:0050660">
    <property type="term" value="F:flavin adenine dinucleotide binding"/>
    <property type="evidence" value="ECO:0007669"/>
    <property type="project" value="InterPro"/>
</dbReference>
<dbReference type="GO" id="GO:0008115">
    <property type="term" value="F:sarcosine oxidase activity"/>
    <property type="evidence" value="ECO:0007669"/>
    <property type="project" value="TreeGrafter"/>
</dbReference>
<sequence>MGEKSADWDVAVIGLGSMGSFAFWQLARMGIKVVGFDRYKPGHDHGAGHGESRIFRTAYGEGVEYVPLLKEARGLWRELESETDTELYVETGGTMFGPKEDDFIVTVQDSVEKYHLPHKVYEPSEAKQIYPQINFQDNQLAVFEELAGYVKPELAIETAVKRGIELGGTAFTEHPVTEIEPDTDRVTIRCGDKQIRVKRVIVSAGGWTSKLLPELNLPLSIERQVLVWYNARNPELFAPEKFPIFSRVSKGRGFYGFPSLDGKTVKVAFHHGGEIVDHPEQVDRIIHESDLAPLTEKVKKYLPDLIPEPVRAKTCFYTNTPDEHFVLGFAPGMPNIVLLGPMAGHGFKFAPIMGKIAAELSTNQTPSLEISMFDPSRFKNTKKY</sequence>
<dbReference type="Gene3D" id="3.50.50.60">
    <property type="entry name" value="FAD/NAD(P)-binding domain"/>
    <property type="match status" value="1"/>
</dbReference>
<keyword evidence="7" id="KW-1185">Reference proteome</keyword>
<gene>
    <name evidence="6" type="primary">solA</name>
    <name evidence="6" type="ORF">KHA91_09215</name>
</gene>
<dbReference type="PANTHER" id="PTHR10961:SF7">
    <property type="entry name" value="FAD DEPENDENT OXIDOREDUCTASE DOMAIN-CONTAINING PROTEIN"/>
    <property type="match status" value="1"/>
</dbReference>
<dbReference type="Gene3D" id="3.30.9.10">
    <property type="entry name" value="D-Amino Acid Oxidase, subunit A, domain 2"/>
    <property type="match status" value="1"/>
</dbReference>
<dbReference type="EC" id="1.5.3.2" evidence="6"/>
<accession>A0A942UQ74</accession>
<comment type="caution">
    <text evidence="6">The sequence shown here is derived from an EMBL/GenBank/DDBJ whole genome shotgun (WGS) entry which is preliminary data.</text>
</comment>
<keyword evidence="3" id="KW-0274">FAD</keyword>
<keyword evidence="2" id="KW-0285">Flavoprotein</keyword>
<dbReference type="InterPro" id="IPR036188">
    <property type="entry name" value="FAD/NAD-bd_sf"/>
</dbReference>
<evidence type="ECO:0000256" key="1">
    <source>
        <dbReference type="ARBA" id="ARBA00001974"/>
    </source>
</evidence>
<dbReference type="SUPFAM" id="SSF54373">
    <property type="entry name" value="FAD-linked reductases, C-terminal domain"/>
    <property type="match status" value="1"/>
</dbReference>
<comment type="cofactor">
    <cofactor evidence="1">
        <name>FAD</name>
        <dbReference type="ChEBI" id="CHEBI:57692"/>
    </cofactor>
</comment>
<dbReference type="Pfam" id="PF01266">
    <property type="entry name" value="DAO"/>
    <property type="match status" value="1"/>
</dbReference>
<keyword evidence="4 6" id="KW-0560">Oxidoreductase</keyword>
<dbReference type="NCBIfam" id="NF008425">
    <property type="entry name" value="PRK11259.1"/>
    <property type="match status" value="1"/>
</dbReference>
<proteinExistence type="predicted"/>
<dbReference type="Proteomes" id="UP000676456">
    <property type="component" value="Unassembled WGS sequence"/>
</dbReference>
<dbReference type="InterPro" id="IPR006076">
    <property type="entry name" value="FAD-dep_OxRdtase"/>
</dbReference>
<protein>
    <submittedName>
        <fullName evidence="6">N-methyl-L-tryptophan oxidase</fullName>
        <ecNumber evidence="6">1.5.3.2</ecNumber>
    </submittedName>
</protein>
<dbReference type="InterPro" id="IPR045170">
    <property type="entry name" value="MTOX"/>
</dbReference>
<evidence type="ECO:0000313" key="7">
    <source>
        <dbReference type="Proteomes" id="UP000676456"/>
    </source>
</evidence>
<reference evidence="6 7" key="1">
    <citation type="submission" date="2021-05" db="EMBL/GenBank/DDBJ databases">
        <title>Novel Bacillus species.</title>
        <authorList>
            <person name="Liu G."/>
        </authorList>
    </citation>
    <scope>NUCLEOTIDE SEQUENCE [LARGE SCALE GENOMIC DNA]</scope>
    <source>
        <strain evidence="6 7">FJAT-49682</strain>
    </source>
</reference>
<dbReference type="SUPFAM" id="SSF51905">
    <property type="entry name" value="FAD/NAD(P)-binding domain"/>
    <property type="match status" value="1"/>
</dbReference>
<evidence type="ECO:0000256" key="3">
    <source>
        <dbReference type="ARBA" id="ARBA00022827"/>
    </source>
</evidence>
<evidence type="ECO:0000256" key="4">
    <source>
        <dbReference type="ARBA" id="ARBA00023002"/>
    </source>
</evidence>
<organism evidence="6 7">
    <name type="scientific">Lederbergia citrea</name>
    <dbReference type="NCBI Taxonomy" id="2833581"/>
    <lineage>
        <taxon>Bacteria</taxon>
        <taxon>Bacillati</taxon>
        <taxon>Bacillota</taxon>
        <taxon>Bacilli</taxon>
        <taxon>Bacillales</taxon>
        <taxon>Bacillaceae</taxon>
        <taxon>Lederbergia</taxon>
    </lineage>
</organism>
<evidence type="ECO:0000259" key="5">
    <source>
        <dbReference type="Pfam" id="PF01266"/>
    </source>
</evidence>
<dbReference type="AlphaFoldDB" id="A0A942UQ74"/>
<dbReference type="PANTHER" id="PTHR10961">
    <property type="entry name" value="PEROXISOMAL SARCOSINE OXIDASE"/>
    <property type="match status" value="1"/>
</dbReference>
<name>A0A942UQ74_9BACI</name>
<feature type="domain" description="FAD dependent oxidoreductase" evidence="5">
    <location>
        <begin position="9"/>
        <end position="360"/>
    </location>
</feature>
<dbReference type="RefSeq" id="WP_213097974.1">
    <property type="nucleotide sequence ID" value="NZ_JAGYPN010000002.1"/>
</dbReference>
<dbReference type="EMBL" id="JAGYPN010000002">
    <property type="protein sequence ID" value="MBS4222918.1"/>
    <property type="molecule type" value="Genomic_DNA"/>
</dbReference>
<evidence type="ECO:0000256" key="2">
    <source>
        <dbReference type="ARBA" id="ARBA00022630"/>
    </source>
</evidence>
<dbReference type="GO" id="GO:0050131">
    <property type="term" value="F:N-methyl-L-amino-acid oxidase activity"/>
    <property type="evidence" value="ECO:0007669"/>
    <property type="project" value="UniProtKB-EC"/>
</dbReference>